<keyword evidence="2" id="KW-0472">Membrane</keyword>
<accession>A0AA88M3Q5</accession>
<organism evidence="3 4">
    <name type="scientific">Channa striata</name>
    <name type="common">Snakehead murrel</name>
    <name type="synonym">Ophicephalus striatus</name>
    <dbReference type="NCBI Taxonomy" id="64152"/>
    <lineage>
        <taxon>Eukaryota</taxon>
        <taxon>Metazoa</taxon>
        <taxon>Chordata</taxon>
        <taxon>Craniata</taxon>
        <taxon>Vertebrata</taxon>
        <taxon>Euteleostomi</taxon>
        <taxon>Actinopterygii</taxon>
        <taxon>Neopterygii</taxon>
        <taxon>Teleostei</taxon>
        <taxon>Neoteleostei</taxon>
        <taxon>Acanthomorphata</taxon>
        <taxon>Anabantaria</taxon>
        <taxon>Anabantiformes</taxon>
        <taxon>Channoidei</taxon>
        <taxon>Channidae</taxon>
        <taxon>Channa</taxon>
    </lineage>
</organism>
<comment type="caution">
    <text evidence="3">The sequence shown here is derived from an EMBL/GenBank/DDBJ whole genome shotgun (WGS) entry which is preliminary data.</text>
</comment>
<keyword evidence="2" id="KW-0812">Transmembrane</keyword>
<evidence type="ECO:0000313" key="3">
    <source>
        <dbReference type="EMBL" id="KAK2828273.1"/>
    </source>
</evidence>
<evidence type="ECO:0000256" key="2">
    <source>
        <dbReference type="SAM" id="Phobius"/>
    </source>
</evidence>
<reference evidence="3" key="1">
    <citation type="submission" date="2023-07" db="EMBL/GenBank/DDBJ databases">
        <title>Chromosome-level Genome Assembly of Striped Snakehead (Channa striata).</title>
        <authorList>
            <person name="Liu H."/>
        </authorList>
    </citation>
    <scope>NUCLEOTIDE SEQUENCE</scope>
    <source>
        <strain evidence="3">Gz</strain>
        <tissue evidence="3">Muscle</tissue>
    </source>
</reference>
<protein>
    <submittedName>
        <fullName evidence="3">Uncharacterized protein</fullName>
    </submittedName>
</protein>
<sequence length="188" mass="21556">MLLAMLHWLTHRCAVTAHLVMRLLGMIAVPLGPYMRLLQILAVIPLVGLYRDLMGQGRTKRDRQMMAAVLTLSSAVAVAQSRIMAWMTMLQRNLWLHMFQLPEPIRKGLVDVNHLQQVTEEATERVQRLTSWGHTSIGSLQPQGSWCDRRDQRPGPRRKADIQLTQRQRGHCTGFHMSQQLCGKINFQ</sequence>
<name>A0AA88M3Q5_CHASR</name>
<dbReference type="AlphaFoldDB" id="A0AA88M3Q5"/>
<feature type="region of interest" description="Disordered" evidence="1">
    <location>
        <begin position="135"/>
        <end position="159"/>
    </location>
</feature>
<gene>
    <name evidence="3" type="ORF">Q5P01_019307</name>
</gene>
<feature type="compositionally biased region" description="Polar residues" evidence="1">
    <location>
        <begin position="135"/>
        <end position="144"/>
    </location>
</feature>
<proteinExistence type="predicted"/>
<keyword evidence="4" id="KW-1185">Reference proteome</keyword>
<dbReference type="Proteomes" id="UP001187415">
    <property type="component" value="Unassembled WGS sequence"/>
</dbReference>
<keyword evidence="2" id="KW-1133">Transmembrane helix</keyword>
<evidence type="ECO:0000256" key="1">
    <source>
        <dbReference type="SAM" id="MobiDB-lite"/>
    </source>
</evidence>
<dbReference type="EMBL" id="JAUPFM010000015">
    <property type="protein sequence ID" value="KAK2828273.1"/>
    <property type="molecule type" value="Genomic_DNA"/>
</dbReference>
<feature type="compositionally biased region" description="Basic and acidic residues" evidence="1">
    <location>
        <begin position="147"/>
        <end position="159"/>
    </location>
</feature>
<feature type="transmembrane region" description="Helical" evidence="2">
    <location>
        <begin position="65"/>
        <end position="87"/>
    </location>
</feature>
<evidence type="ECO:0000313" key="4">
    <source>
        <dbReference type="Proteomes" id="UP001187415"/>
    </source>
</evidence>
<feature type="transmembrane region" description="Helical" evidence="2">
    <location>
        <begin position="33"/>
        <end position="53"/>
    </location>
</feature>